<dbReference type="InterPro" id="IPR050081">
    <property type="entry name" value="Ile-tRNA_ligase"/>
</dbReference>
<dbReference type="Pfam" id="PF00133">
    <property type="entry name" value="tRNA-synt_1"/>
    <property type="match status" value="1"/>
</dbReference>
<dbReference type="PANTHER" id="PTHR42765">
    <property type="entry name" value="SOLEUCYL-TRNA SYNTHETASE"/>
    <property type="match status" value="1"/>
</dbReference>
<keyword evidence="4" id="KW-0648">Protein biosynthesis</keyword>
<dbReference type="AlphaFoldDB" id="A0A0F8ZKB9"/>
<dbReference type="Gene3D" id="3.40.50.620">
    <property type="entry name" value="HUPs"/>
    <property type="match status" value="1"/>
</dbReference>
<evidence type="ECO:0000259" key="6">
    <source>
        <dbReference type="Pfam" id="PF00133"/>
    </source>
</evidence>
<name>A0A0F8ZKB9_9ZZZZ</name>
<dbReference type="SUPFAM" id="SSF102114">
    <property type="entry name" value="Radical SAM enzymes"/>
    <property type="match status" value="1"/>
</dbReference>
<reference evidence="7" key="1">
    <citation type="journal article" date="2015" name="Nature">
        <title>Complex archaea that bridge the gap between prokaryotes and eukaryotes.</title>
        <authorList>
            <person name="Spang A."/>
            <person name="Saw J.H."/>
            <person name="Jorgensen S.L."/>
            <person name="Zaremba-Niedzwiedzka K."/>
            <person name="Martijn J."/>
            <person name="Lind A.E."/>
            <person name="van Eijk R."/>
            <person name="Schleper C."/>
            <person name="Guy L."/>
            <person name="Ettema T.J."/>
        </authorList>
    </citation>
    <scope>NUCLEOTIDE SEQUENCE</scope>
</reference>
<evidence type="ECO:0000313" key="7">
    <source>
        <dbReference type="EMBL" id="KKK60371.1"/>
    </source>
</evidence>
<evidence type="ECO:0000256" key="2">
    <source>
        <dbReference type="ARBA" id="ARBA00022741"/>
    </source>
</evidence>
<comment type="caution">
    <text evidence="7">The sequence shown here is derived from an EMBL/GenBank/DDBJ whole genome shotgun (WGS) entry which is preliminary data.</text>
</comment>
<keyword evidence="3" id="KW-0067">ATP-binding</keyword>
<evidence type="ECO:0000256" key="1">
    <source>
        <dbReference type="ARBA" id="ARBA00022598"/>
    </source>
</evidence>
<dbReference type="EMBL" id="LAZR01063002">
    <property type="protein sequence ID" value="KKK60371.1"/>
    <property type="molecule type" value="Genomic_DNA"/>
</dbReference>
<dbReference type="GO" id="GO:0005829">
    <property type="term" value="C:cytosol"/>
    <property type="evidence" value="ECO:0007669"/>
    <property type="project" value="TreeGrafter"/>
</dbReference>
<keyword evidence="5" id="KW-0030">Aminoacyl-tRNA synthetase</keyword>
<keyword evidence="1" id="KW-0436">Ligase</keyword>
<accession>A0A0F8ZKB9</accession>
<keyword evidence="2" id="KW-0547">Nucleotide-binding</keyword>
<dbReference type="GO" id="GO:0005524">
    <property type="term" value="F:ATP binding"/>
    <property type="evidence" value="ECO:0007669"/>
    <property type="project" value="UniProtKB-KW"/>
</dbReference>
<feature type="domain" description="Aminoacyl-tRNA synthetase class Ia" evidence="6">
    <location>
        <begin position="35"/>
        <end position="185"/>
    </location>
</feature>
<evidence type="ECO:0000256" key="3">
    <source>
        <dbReference type="ARBA" id="ARBA00022840"/>
    </source>
</evidence>
<dbReference type="PANTHER" id="PTHR42765:SF1">
    <property type="entry name" value="ISOLEUCINE--TRNA LIGASE, MITOCHONDRIAL"/>
    <property type="match status" value="1"/>
</dbReference>
<proteinExistence type="predicted"/>
<dbReference type="InterPro" id="IPR023404">
    <property type="entry name" value="rSAM_horseshoe"/>
</dbReference>
<evidence type="ECO:0000256" key="5">
    <source>
        <dbReference type="ARBA" id="ARBA00023146"/>
    </source>
</evidence>
<dbReference type="SUPFAM" id="SSF52374">
    <property type="entry name" value="Nucleotidylyl transferase"/>
    <property type="match status" value="1"/>
</dbReference>
<dbReference type="InterPro" id="IPR014729">
    <property type="entry name" value="Rossmann-like_a/b/a_fold"/>
</dbReference>
<dbReference type="InterPro" id="IPR002300">
    <property type="entry name" value="aa-tRNA-synth_Ia"/>
</dbReference>
<sequence length="237" mass="26717">MSLSRLQQAPAEAYVSIHVLVQMLRVVVEQVKDLDLGVMGQFDDPYITMHPQYETAVLEVFARLVEQGVVYKQLKPVHWSIENRTALADAELEYEDRQDPSIYVALPVVPDSANPISDVFRDETLFLVIWTTTPWTLPANEAVAICRKAKVFLQEGYMMKFHGAHVKIKELIDAGRELVPRITFASDFIVGFCGETDAEFAESAAVIERCGFKNIFCFKYSQRPGTVAAKRADDDIP</sequence>
<evidence type="ECO:0000256" key="4">
    <source>
        <dbReference type="ARBA" id="ARBA00022917"/>
    </source>
</evidence>
<protein>
    <recommendedName>
        <fullName evidence="6">Aminoacyl-tRNA synthetase class Ia domain-containing protein</fullName>
    </recommendedName>
</protein>
<dbReference type="InterPro" id="IPR058240">
    <property type="entry name" value="rSAM_sf"/>
</dbReference>
<dbReference type="GO" id="GO:0006428">
    <property type="term" value="P:isoleucyl-tRNA aminoacylation"/>
    <property type="evidence" value="ECO:0007669"/>
    <property type="project" value="TreeGrafter"/>
</dbReference>
<dbReference type="GO" id="GO:0004822">
    <property type="term" value="F:isoleucine-tRNA ligase activity"/>
    <property type="evidence" value="ECO:0007669"/>
    <property type="project" value="TreeGrafter"/>
</dbReference>
<gene>
    <name evidence="7" type="ORF">LCGC14_3025020</name>
</gene>
<dbReference type="Gene3D" id="3.80.30.20">
    <property type="entry name" value="tm_1862 like domain"/>
    <property type="match status" value="1"/>
</dbReference>
<organism evidence="7">
    <name type="scientific">marine sediment metagenome</name>
    <dbReference type="NCBI Taxonomy" id="412755"/>
    <lineage>
        <taxon>unclassified sequences</taxon>
        <taxon>metagenomes</taxon>
        <taxon>ecological metagenomes</taxon>
    </lineage>
</organism>
<feature type="non-terminal residue" evidence="7">
    <location>
        <position position="237"/>
    </location>
</feature>